<dbReference type="InterPro" id="IPR012131">
    <property type="entry name" value="Hstdl_DH"/>
</dbReference>
<accession>A0A2A4T4L1</accession>
<protein>
    <recommendedName>
        <fullName evidence="5">Histidinol dehydrogenase</fullName>
        <shortName evidence="5">HDH</shortName>
        <ecNumber evidence="5">1.1.1.23</ecNumber>
    </recommendedName>
</protein>
<dbReference type="Gene3D" id="1.20.5.1300">
    <property type="match status" value="1"/>
</dbReference>
<dbReference type="GO" id="GO:0000105">
    <property type="term" value="P:L-histidine biosynthetic process"/>
    <property type="evidence" value="ECO:0007669"/>
    <property type="project" value="UniProtKB-UniRule"/>
</dbReference>
<evidence type="ECO:0000256" key="9">
    <source>
        <dbReference type="PIRSR" id="PIRSR000099-3"/>
    </source>
</evidence>
<dbReference type="GO" id="GO:0004399">
    <property type="term" value="F:histidinol dehydrogenase activity"/>
    <property type="evidence" value="ECO:0007669"/>
    <property type="project" value="UniProtKB-UniRule"/>
</dbReference>
<dbReference type="Pfam" id="PF00815">
    <property type="entry name" value="Histidinol_dh"/>
    <property type="match status" value="1"/>
</dbReference>
<evidence type="ECO:0000256" key="10">
    <source>
        <dbReference type="PIRSR" id="PIRSR000099-4"/>
    </source>
</evidence>
<dbReference type="SUPFAM" id="SSF53720">
    <property type="entry name" value="ALDH-like"/>
    <property type="match status" value="1"/>
</dbReference>
<comment type="cofactor">
    <cofactor evidence="5 10">
        <name>Zn(2+)</name>
        <dbReference type="ChEBI" id="CHEBI:29105"/>
    </cofactor>
    <text evidence="5 10">Binds 1 zinc ion per subunit.</text>
</comment>
<sequence length="427" mass="46691">MNLVPIIKGQDFTDETSGLFATDPELQKIVAGILSRVIQEGDAALLDYTEKFDRVKLESLRVPLETLHAAEAKIDAETRVIFEEAIKNIREFHRHQIQESWHHDFEDGSRLGEIVRPIDRAGIYVPGGKAFYPSSMIMNAVPAQLAGVASIAVASPPGPNGLPHELVLGICSMLGIDEVYSMGGAQAVAALAYGTESIAPVCKVTGPGNKFVAEAKRQVFGKVGIDSIAGPSEILILHDDLSVPIEYLVRDMISQAEHDEVAQAILITTSQETAEKVQKRLDELVPTLPRKEIITASLSGYGKIIVVDLIEEGIDICNQIAPEHLEVLFTDESKLDLVRNAGAIFVGQWSSEPVGDYFAGPNHTIPTSGSARYAAPLSVRDFQKHSSLIRYSKERLLNQGEKIARFADMEELNGHAEAIRERLRRNG</sequence>
<feature type="binding site" evidence="5 10">
    <location>
        <position position="255"/>
    </location>
    <ligand>
        <name>Zn(2+)</name>
        <dbReference type="ChEBI" id="CHEBI:29105"/>
    </ligand>
</feature>
<dbReference type="PIRSF" id="PIRSF000099">
    <property type="entry name" value="Histidinol_dh"/>
    <property type="match status" value="1"/>
</dbReference>
<dbReference type="EC" id="1.1.1.23" evidence="5"/>
<evidence type="ECO:0000256" key="4">
    <source>
        <dbReference type="ARBA" id="ARBA00023002"/>
    </source>
</evidence>
<gene>
    <name evidence="5 12" type="primary">hisD</name>
    <name evidence="12" type="ORF">COB67_06330</name>
</gene>
<evidence type="ECO:0000256" key="5">
    <source>
        <dbReference type="HAMAP-Rule" id="MF_01024"/>
    </source>
</evidence>
<feature type="binding site" evidence="5 10">
    <location>
        <position position="258"/>
    </location>
    <ligand>
        <name>Zn(2+)</name>
        <dbReference type="ChEBI" id="CHEBI:29105"/>
    </ligand>
</feature>
<feature type="binding site" evidence="5 9">
    <location>
        <position position="356"/>
    </location>
    <ligand>
        <name>substrate</name>
    </ligand>
</feature>
<evidence type="ECO:0000256" key="6">
    <source>
        <dbReference type="PIRNR" id="PIRNR000099"/>
    </source>
</evidence>
<evidence type="ECO:0000256" key="1">
    <source>
        <dbReference type="ARBA" id="ARBA00010178"/>
    </source>
</evidence>
<evidence type="ECO:0000313" key="12">
    <source>
        <dbReference type="EMBL" id="PCI28458.1"/>
    </source>
</evidence>
<evidence type="ECO:0000313" key="13">
    <source>
        <dbReference type="Proteomes" id="UP000218113"/>
    </source>
</evidence>
<dbReference type="GO" id="GO:0008270">
    <property type="term" value="F:zinc ion binding"/>
    <property type="evidence" value="ECO:0007669"/>
    <property type="project" value="UniProtKB-UniRule"/>
</dbReference>
<dbReference type="InterPro" id="IPR022695">
    <property type="entry name" value="Histidinol_DH_monofunct"/>
</dbReference>
<dbReference type="Proteomes" id="UP000218113">
    <property type="component" value="Unassembled WGS sequence"/>
</dbReference>
<keyword evidence="3 5" id="KW-0862">Zinc</keyword>
<dbReference type="Gene3D" id="3.40.50.1980">
    <property type="entry name" value="Nitrogenase molybdenum iron protein domain"/>
    <property type="match status" value="2"/>
</dbReference>
<dbReference type="FunFam" id="3.40.50.1980:FF:000026">
    <property type="entry name" value="Histidinol dehydrogenase"/>
    <property type="match status" value="1"/>
</dbReference>
<dbReference type="PANTHER" id="PTHR21256">
    <property type="entry name" value="HISTIDINOL DEHYDROGENASE HDH"/>
    <property type="match status" value="1"/>
</dbReference>
<dbReference type="EMBL" id="NVSR01000033">
    <property type="protein sequence ID" value="PCI28458.1"/>
    <property type="molecule type" value="Genomic_DNA"/>
</dbReference>
<comment type="function">
    <text evidence="5">Catalyzes the sequential NAD-dependent oxidations of L-histidinol to L-histidinaldehyde and then to L-histidine.</text>
</comment>
<feature type="active site" description="Proton acceptor" evidence="5 7">
    <location>
        <position position="323"/>
    </location>
</feature>
<dbReference type="NCBIfam" id="TIGR00069">
    <property type="entry name" value="hisD"/>
    <property type="match status" value="1"/>
</dbReference>
<evidence type="ECO:0000256" key="2">
    <source>
        <dbReference type="ARBA" id="ARBA00022723"/>
    </source>
</evidence>
<feature type="binding site" evidence="5 8">
    <location>
        <position position="186"/>
    </location>
    <ligand>
        <name>NAD(+)</name>
        <dbReference type="ChEBI" id="CHEBI:57540"/>
    </ligand>
</feature>
<feature type="binding site" evidence="5 9">
    <location>
        <position position="255"/>
    </location>
    <ligand>
        <name>substrate</name>
    </ligand>
</feature>
<proteinExistence type="inferred from homology"/>
<comment type="catalytic activity">
    <reaction evidence="5">
        <text>L-histidinol + 2 NAD(+) + H2O = L-histidine + 2 NADH + 3 H(+)</text>
        <dbReference type="Rhea" id="RHEA:20641"/>
        <dbReference type="ChEBI" id="CHEBI:15377"/>
        <dbReference type="ChEBI" id="CHEBI:15378"/>
        <dbReference type="ChEBI" id="CHEBI:57540"/>
        <dbReference type="ChEBI" id="CHEBI:57595"/>
        <dbReference type="ChEBI" id="CHEBI:57699"/>
        <dbReference type="ChEBI" id="CHEBI:57945"/>
        <dbReference type="EC" id="1.1.1.23"/>
    </reaction>
</comment>
<keyword evidence="2 5" id="KW-0479">Metal-binding</keyword>
<feature type="binding site" evidence="5 8">
    <location>
        <position position="209"/>
    </location>
    <ligand>
        <name>NAD(+)</name>
        <dbReference type="ChEBI" id="CHEBI:57540"/>
    </ligand>
</feature>
<feature type="binding site" evidence="5 9">
    <location>
        <position position="415"/>
    </location>
    <ligand>
        <name>substrate</name>
    </ligand>
</feature>
<dbReference type="AlphaFoldDB" id="A0A2A4T4L1"/>
<feature type="active site" description="Proton acceptor" evidence="5 7">
    <location>
        <position position="324"/>
    </location>
</feature>
<keyword evidence="5" id="KW-0028">Amino-acid biosynthesis</keyword>
<feature type="binding site" evidence="5 9">
    <location>
        <position position="324"/>
    </location>
    <ligand>
        <name>substrate</name>
    </ligand>
</feature>
<dbReference type="HAMAP" id="MF_01024">
    <property type="entry name" value="HisD"/>
    <property type="match status" value="1"/>
</dbReference>
<feature type="binding site" evidence="5 8">
    <location>
        <position position="124"/>
    </location>
    <ligand>
        <name>NAD(+)</name>
        <dbReference type="ChEBI" id="CHEBI:57540"/>
    </ligand>
</feature>
<feature type="binding site" evidence="5 9">
    <location>
        <position position="232"/>
    </location>
    <ligand>
        <name>substrate</name>
    </ligand>
</feature>
<keyword evidence="5 8" id="KW-0520">NAD</keyword>
<reference evidence="13" key="1">
    <citation type="submission" date="2017-08" db="EMBL/GenBank/DDBJ databases">
        <title>A dynamic microbial community with high functional redundancy inhabits the cold, oxic subseafloor aquifer.</title>
        <authorList>
            <person name="Tully B.J."/>
            <person name="Wheat C.G."/>
            <person name="Glazer B.T."/>
            <person name="Huber J.A."/>
        </authorList>
    </citation>
    <scope>NUCLEOTIDE SEQUENCE [LARGE SCALE GENOMIC DNA]</scope>
</reference>
<feature type="binding site" evidence="5 10">
    <location>
        <position position="356"/>
    </location>
    <ligand>
        <name>Zn(2+)</name>
        <dbReference type="ChEBI" id="CHEBI:29105"/>
    </ligand>
</feature>
<dbReference type="InterPro" id="IPR016161">
    <property type="entry name" value="Ald_DH/histidinol_DH"/>
</dbReference>
<keyword evidence="4 5" id="KW-0560">Oxidoreductase</keyword>
<evidence type="ECO:0000256" key="3">
    <source>
        <dbReference type="ARBA" id="ARBA00022833"/>
    </source>
</evidence>
<dbReference type="GO" id="GO:0005829">
    <property type="term" value="C:cytosol"/>
    <property type="evidence" value="ECO:0007669"/>
    <property type="project" value="TreeGrafter"/>
</dbReference>
<dbReference type="PANTHER" id="PTHR21256:SF2">
    <property type="entry name" value="HISTIDINE BIOSYNTHESIS TRIFUNCTIONAL PROTEIN"/>
    <property type="match status" value="1"/>
</dbReference>
<dbReference type="CDD" id="cd06572">
    <property type="entry name" value="Histidinol_dh"/>
    <property type="match status" value="1"/>
</dbReference>
<evidence type="ECO:0000256" key="8">
    <source>
        <dbReference type="PIRSR" id="PIRSR000099-2"/>
    </source>
</evidence>
<dbReference type="FunFam" id="3.40.50.1980:FF:000001">
    <property type="entry name" value="Histidinol dehydrogenase"/>
    <property type="match status" value="1"/>
</dbReference>
<evidence type="ECO:0000256" key="11">
    <source>
        <dbReference type="RuleBase" id="RU004175"/>
    </source>
</evidence>
<feature type="binding site" evidence="5 9">
    <location>
        <position position="258"/>
    </location>
    <ligand>
        <name>substrate</name>
    </ligand>
</feature>
<dbReference type="PRINTS" id="PR00083">
    <property type="entry name" value="HOLDHDRGNASE"/>
</dbReference>
<feature type="binding site" evidence="5 9">
    <location>
        <position position="410"/>
    </location>
    <ligand>
        <name>substrate</name>
    </ligand>
</feature>
<keyword evidence="5" id="KW-0368">Histidine biosynthesis</keyword>
<comment type="similarity">
    <text evidence="1 5 6 11">Belongs to the histidinol dehydrogenase family.</text>
</comment>
<feature type="binding site" evidence="5 10">
    <location>
        <position position="415"/>
    </location>
    <ligand>
        <name>Zn(2+)</name>
        <dbReference type="ChEBI" id="CHEBI:29105"/>
    </ligand>
</feature>
<comment type="caution">
    <text evidence="12">The sequence shown here is derived from an EMBL/GenBank/DDBJ whole genome shotgun (WGS) entry which is preliminary data.</text>
</comment>
<comment type="pathway">
    <text evidence="5">Amino-acid biosynthesis; L-histidine biosynthesis; L-histidine from 5-phospho-alpha-D-ribose 1-diphosphate: step 9/9.</text>
</comment>
<evidence type="ECO:0000256" key="7">
    <source>
        <dbReference type="PIRSR" id="PIRSR000099-1"/>
    </source>
</evidence>
<organism evidence="12 13">
    <name type="scientific">SAR324 cluster bacterium</name>
    <dbReference type="NCBI Taxonomy" id="2024889"/>
    <lineage>
        <taxon>Bacteria</taxon>
        <taxon>Deltaproteobacteria</taxon>
        <taxon>SAR324 cluster</taxon>
    </lineage>
</organism>
<dbReference type="UniPathway" id="UPA00031">
    <property type="reaction ID" value="UER00014"/>
</dbReference>
<dbReference type="GO" id="GO:0051287">
    <property type="term" value="F:NAD binding"/>
    <property type="evidence" value="ECO:0007669"/>
    <property type="project" value="InterPro"/>
</dbReference>
<name>A0A2A4T4L1_9DELT</name>